<evidence type="ECO:0000313" key="2">
    <source>
        <dbReference type="EMBL" id="MPC34118.1"/>
    </source>
</evidence>
<comment type="caution">
    <text evidence="2">The sequence shown here is derived from an EMBL/GenBank/DDBJ whole genome shotgun (WGS) entry which is preliminary data.</text>
</comment>
<feature type="region of interest" description="Disordered" evidence="1">
    <location>
        <begin position="37"/>
        <end position="86"/>
    </location>
</feature>
<organism evidence="2 3">
    <name type="scientific">Portunus trituberculatus</name>
    <name type="common">Swimming crab</name>
    <name type="synonym">Neptunus trituberculatus</name>
    <dbReference type="NCBI Taxonomy" id="210409"/>
    <lineage>
        <taxon>Eukaryota</taxon>
        <taxon>Metazoa</taxon>
        <taxon>Ecdysozoa</taxon>
        <taxon>Arthropoda</taxon>
        <taxon>Crustacea</taxon>
        <taxon>Multicrustacea</taxon>
        <taxon>Malacostraca</taxon>
        <taxon>Eumalacostraca</taxon>
        <taxon>Eucarida</taxon>
        <taxon>Decapoda</taxon>
        <taxon>Pleocyemata</taxon>
        <taxon>Brachyura</taxon>
        <taxon>Eubrachyura</taxon>
        <taxon>Portunoidea</taxon>
        <taxon>Portunidae</taxon>
        <taxon>Portuninae</taxon>
        <taxon>Portunus</taxon>
    </lineage>
</organism>
<feature type="compositionally biased region" description="Low complexity" evidence="1">
    <location>
        <begin position="65"/>
        <end position="74"/>
    </location>
</feature>
<dbReference type="Proteomes" id="UP000324222">
    <property type="component" value="Unassembled WGS sequence"/>
</dbReference>
<dbReference type="AlphaFoldDB" id="A0A5B7ELB8"/>
<evidence type="ECO:0000256" key="1">
    <source>
        <dbReference type="SAM" id="MobiDB-lite"/>
    </source>
</evidence>
<sequence length="86" mass="9871">MTLRYLTYPEKKSDTLYSLQVLLVDREKVRNLLQTTEKTHHNHHKHQAPQHEDTTQASLHHTTKDTTTTAAASTPEQAEPLPGFRV</sequence>
<accession>A0A5B7ELB8</accession>
<keyword evidence="3" id="KW-1185">Reference proteome</keyword>
<proteinExistence type="predicted"/>
<name>A0A5B7ELB8_PORTR</name>
<dbReference type="EMBL" id="VSRR010002986">
    <property type="protein sequence ID" value="MPC34118.1"/>
    <property type="molecule type" value="Genomic_DNA"/>
</dbReference>
<reference evidence="2 3" key="1">
    <citation type="submission" date="2019-05" db="EMBL/GenBank/DDBJ databases">
        <title>Another draft genome of Portunus trituberculatus and its Hox gene families provides insights of decapod evolution.</title>
        <authorList>
            <person name="Jeong J.-H."/>
            <person name="Song I."/>
            <person name="Kim S."/>
            <person name="Choi T."/>
            <person name="Kim D."/>
            <person name="Ryu S."/>
            <person name="Kim W."/>
        </authorList>
    </citation>
    <scope>NUCLEOTIDE SEQUENCE [LARGE SCALE GENOMIC DNA]</scope>
    <source>
        <tissue evidence="2">Muscle</tissue>
    </source>
</reference>
<gene>
    <name evidence="2" type="ORF">E2C01_027496</name>
</gene>
<evidence type="ECO:0000313" key="3">
    <source>
        <dbReference type="Proteomes" id="UP000324222"/>
    </source>
</evidence>
<protein>
    <submittedName>
        <fullName evidence="2">Uncharacterized protein</fullName>
    </submittedName>
</protein>